<dbReference type="GO" id="GO:0000813">
    <property type="term" value="C:ESCRT I complex"/>
    <property type="evidence" value="ECO:0000318"/>
    <property type="project" value="GO_Central"/>
</dbReference>
<accession>A0A2A6CCP6</accession>
<comment type="subcellular location">
    <subcellularLocation>
        <location evidence="1">Endosome</location>
    </subcellularLocation>
</comment>
<proteinExistence type="inferred from homology"/>
<keyword evidence="3 5" id="KW-0967">Endosome</keyword>
<dbReference type="InterPro" id="IPR037202">
    <property type="entry name" value="ESCRT_assembly_dom"/>
</dbReference>
<evidence type="ECO:0000256" key="5">
    <source>
        <dbReference type="PIRNR" id="PIRNR017535"/>
    </source>
</evidence>
<dbReference type="AlphaFoldDB" id="A0A2A6CCP6"/>
<organism evidence="7 8">
    <name type="scientific">Pristionchus pacificus</name>
    <name type="common">Parasitic nematode worm</name>
    <dbReference type="NCBI Taxonomy" id="54126"/>
    <lineage>
        <taxon>Eukaryota</taxon>
        <taxon>Metazoa</taxon>
        <taxon>Ecdysozoa</taxon>
        <taxon>Nematoda</taxon>
        <taxon>Chromadorea</taxon>
        <taxon>Rhabditida</taxon>
        <taxon>Rhabditina</taxon>
        <taxon>Diplogasteromorpha</taxon>
        <taxon>Diplogasteroidea</taxon>
        <taxon>Neodiplogasteridae</taxon>
        <taxon>Pristionchus</taxon>
    </lineage>
</organism>
<reference evidence="8" key="1">
    <citation type="journal article" date="2008" name="Nat. Genet.">
        <title>The Pristionchus pacificus genome provides a unique perspective on nematode lifestyle and parasitism.</title>
        <authorList>
            <person name="Dieterich C."/>
            <person name="Clifton S.W."/>
            <person name="Schuster L.N."/>
            <person name="Chinwalla A."/>
            <person name="Delehaunty K."/>
            <person name="Dinkelacker I."/>
            <person name="Fulton L."/>
            <person name="Fulton R."/>
            <person name="Godfrey J."/>
            <person name="Minx P."/>
            <person name="Mitreva M."/>
            <person name="Roeseler W."/>
            <person name="Tian H."/>
            <person name="Witte H."/>
            <person name="Yang S.P."/>
            <person name="Wilson R.K."/>
            <person name="Sommer R.J."/>
        </authorList>
    </citation>
    <scope>NUCLEOTIDE SEQUENCE [LARGE SCALE GENOMIC DNA]</scope>
    <source>
        <strain evidence="8">PS312</strain>
    </source>
</reference>
<evidence type="ECO:0000256" key="1">
    <source>
        <dbReference type="ARBA" id="ARBA00004177"/>
    </source>
</evidence>
<dbReference type="GO" id="GO:0032801">
    <property type="term" value="P:receptor catabolic process"/>
    <property type="evidence" value="ECO:0007669"/>
    <property type="project" value="EnsemblMetazoa"/>
</dbReference>
<keyword evidence="4 5" id="KW-0653">Protein transport</keyword>
<dbReference type="PROSITE" id="PS51313">
    <property type="entry name" value="VPS28_N"/>
    <property type="match status" value="1"/>
</dbReference>
<dbReference type="EnsemblMetazoa" id="PPA34087.1">
    <property type="protein sequence ID" value="PPA34087.1"/>
    <property type="gene ID" value="WBGene00272456"/>
</dbReference>
<comment type="similarity">
    <text evidence="5 6">Belongs to the VPS28 family.</text>
</comment>
<gene>
    <name evidence="7" type="primary">WBGene00272456</name>
</gene>
<evidence type="ECO:0000256" key="4">
    <source>
        <dbReference type="ARBA" id="ARBA00022927"/>
    </source>
</evidence>
<evidence type="ECO:0000256" key="3">
    <source>
        <dbReference type="ARBA" id="ARBA00022753"/>
    </source>
</evidence>
<dbReference type="Pfam" id="PF03997">
    <property type="entry name" value="VPS28"/>
    <property type="match status" value="1"/>
</dbReference>
<evidence type="ECO:0000256" key="2">
    <source>
        <dbReference type="ARBA" id="ARBA00022448"/>
    </source>
</evidence>
<dbReference type="Proteomes" id="UP000005239">
    <property type="component" value="Unassembled WGS sequence"/>
</dbReference>
<comment type="function">
    <text evidence="5">Component of the ESCRT-I complex (endosomal sorting complex required for transport I), a regulator of vesicular trafficking process.</text>
</comment>
<evidence type="ECO:0000313" key="8">
    <source>
        <dbReference type="Proteomes" id="UP000005239"/>
    </source>
</evidence>
<dbReference type="SUPFAM" id="SSF140427">
    <property type="entry name" value="VPS28 C-terminal domain-like"/>
    <property type="match status" value="1"/>
</dbReference>
<name>A0A2A6CCP6_PRIPA</name>
<dbReference type="GO" id="GO:0043328">
    <property type="term" value="P:protein transport to vacuole involved in ubiquitin-dependent protein catabolic process via the multivesicular body sorting pathway"/>
    <property type="evidence" value="ECO:0000318"/>
    <property type="project" value="GO_Central"/>
</dbReference>
<dbReference type="OrthoDB" id="2671at2759"/>
<dbReference type="PANTHER" id="PTHR12937:SF0">
    <property type="entry name" value="VACUOLAR PROTEIN SORTING-ASSOCIATED PROTEIN 28 HOMOLOG"/>
    <property type="match status" value="1"/>
</dbReference>
<evidence type="ECO:0000256" key="6">
    <source>
        <dbReference type="PROSITE-ProRule" id="PRU00642"/>
    </source>
</evidence>
<protein>
    <recommendedName>
        <fullName evidence="5">Vacuolar protein sorting-associated protein 28 homolog</fullName>
    </recommendedName>
</protein>
<dbReference type="InterPro" id="IPR017899">
    <property type="entry name" value="VPS28_C"/>
</dbReference>
<dbReference type="InterPro" id="IPR038358">
    <property type="entry name" value="VPS28_N_sf"/>
</dbReference>
<dbReference type="GO" id="GO:0044877">
    <property type="term" value="F:protein-containing complex binding"/>
    <property type="evidence" value="ECO:0000318"/>
    <property type="project" value="GO_Central"/>
</dbReference>
<dbReference type="InterPro" id="IPR007143">
    <property type="entry name" value="Vps28"/>
</dbReference>
<accession>A0A8R1UM07</accession>
<keyword evidence="8" id="KW-1185">Reference proteome</keyword>
<dbReference type="Gene3D" id="1.20.120.1130">
    <property type="match status" value="1"/>
</dbReference>
<dbReference type="PROSITE" id="PS51310">
    <property type="entry name" value="VPS28_C"/>
    <property type="match status" value="1"/>
</dbReference>
<sequence length="200" mass="23355">MNRQEIRLYENNAEREQMDNLGELFAVLNALEHLEKMFARDYVPHDAYKTECFKLLDQYKVAMRVVRGADAESFAQKYRLHCPAALERIRDGRPIEAKDDRGNAYKNIAFIVERFITALDCLRLETRDVDNLFPNISDLYSAINAMSSLPADFNGRIKVKKWFDKLSVMAATDVITEDERRQAVLDLEQSYNEFTEFLNR</sequence>
<dbReference type="PIRSF" id="PIRSF017535">
    <property type="entry name" value="VPS28"/>
    <property type="match status" value="1"/>
</dbReference>
<reference evidence="7" key="2">
    <citation type="submission" date="2022-06" db="UniProtKB">
        <authorList>
            <consortium name="EnsemblMetazoa"/>
        </authorList>
    </citation>
    <scope>IDENTIFICATION</scope>
    <source>
        <strain evidence="7">PS312</strain>
    </source>
</reference>
<dbReference type="InterPro" id="IPR017898">
    <property type="entry name" value="VPS28_N"/>
</dbReference>
<dbReference type="SUPFAM" id="SSF140111">
    <property type="entry name" value="Endosomal sorting complex assembly domain"/>
    <property type="match status" value="1"/>
</dbReference>
<dbReference type="InterPro" id="IPR037206">
    <property type="entry name" value="VPS28_C_sf"/>
</dbReference>
<dbReference type="Gene3D" id="1.20.1440.200">
    <property type="match status" value="1"/>
</dbReference>
<keyword evidence="2 5" id="KW-0813">Transport</keyword>
<evidence type="ECO:0000313" key="7">
    <source>
        <dbReference type="EnsemblMetazoa" id="PPA34087.1"/>
    </source>
</evidence>
<dbReference type="PANTHER" id="PTHR12937">
    <property type="entry name" value="VACUOLAR PROTEIN SORTING 28, ISOFORM 2 VPS28"/>
    <property type="match status" value="1"/>
</dbReference>